<evidence type="ECO:0000313" key="2">
    <source>
        <dbReference type="Proteomes" id="UP001246858"/>
    </source>
</evidence>
<organism evidence="1 2">
    <name type="scientific">Pedobacter africanus</name>
    <dbReference type="NCBI Taxonomy" id="151894"/>
    <lineage>
        <taxon>Bacteria</taxon>
        <taxon>Pseudomonadati</taxon>
        <taxon>Bacteroidota</taxon>
        <taxon>Sphingobacteriia</taxon>
        <taxon>Sphingobacteriales</taxon>
        <taxon>Sphingobacteriaceae</taxon>
        <taxon>Pedobacter</taxon>
    </lineage>
</organism>
<protein>
    <submittedName>
        <fullName evidence="1">Monoamine oxidase</fullName>
        <ecNumber evidence="1">1.4.3.4</ecNumber>
    </submittedName>
</protein>
<evidence type="ECO:0000313" key="1">
    <source>
        <dbReference type="EMBL" id="MDR6786552.1"/>
    </source>
</evidence>
<dbReference type="EMBL" id="JAVDTF010000007">
    <property type="protein sequence ID" value="MDR6786552.1"/>
    <property type="molecule type" value="Genomic_DNA"/>
</dbReference>
<gene>
    <name evidence="1" type="ORF">J2X78_005147</name>
</gene>
<reference evidence="1" key="1">
    <citation type="submission" date="2023-07" db="EMBL/GenBank/DDBJ databases">
        <title>Sorghum-associated microbial communities from plants grown in Nebraska, USA.</title>
        <authorList>
            <person name="Schachtman D."/>
        </authorList>
    </citation>
    <scope>NUCLEOTIDE SEQUENCE</scope>
    <source>
        <strain evidence="1">2697</strain>
    </source>
</reference>
<name>A0ACC6L4X0_9SPHI</name>
<dbReference type="EC" id="1.4.3.4" evidence="1"/>
<proteinExistence type="predicted"/>
<dbReference type="Proteomes" id="UP001246858">
    <property type="component" value="Unassembled WGS sequence"/>
</dbReference>
<keyword evidence="2" id="KW-1185">Reference proteome</keyword>
<comment type="caution">
    <text evidence="1">The sequence shown here is derived from an EMBL/GenBank/DDBJ whole genome shotgun (WGS) entry which is preliminary data.</text>
</comment>
<accession>A0ACC6L4X0</accession>
<keyword evidence="1" id="KW-0560">Oxidoreductase</keyword>
<sequence>MSSRRAFLQQGALVAAGVLISPFGFAQAISEKTKVIVIGAGFSGLAAAKKLKEKGIAFTILESQNRIGGRVFSRQMDKDLVVELGGEWVGENHTRMRELCGELKLDLRDNRMDTHLIYKGAYSPKGKWSVSENWAQRFKKLKADFKSFTEADKQALDRYDWWHYLVNNGCQGRDLDIHSLLDSTDFGESIRHVSAFAALAEYAESSDKNEMDMKIAGGNGMLAESLADNIGRSAILTGHRVTRIIQEPGGVKVYCDQGKVFEADKIICTLPTFAVKMIDWQPGLPDEKVQALNELQYARINKHAIVFSNRFWKDEAFDMVTDQLPHYFYHATKGQQSAKGVLISYSIGDKADVIANQSKEWIADEVQKTLAPHFGDVKQYLEKQENYHWGENGYSKGAYALYRPGQWFNVMPVLKKHFLHTHFAGEHLADWQGFMEGAINSGEEAAGEI</sequence>